<comment type="subcellular location">
    <subcellularLocation>
        <location evidence="1">Cell membrane</location>
        <topology evidence="1">Multi-pass membrane protein</topology>
    </subcellularLocation>
</comment>
<evidence type="ECO:0000259" key="7">
    <source>
        <dbReference type="Pfam" id="PF12698"/>
    </source>
</evidence>
<keyword evidence="9" id="KW-1185">Reference proteome</keyword>
<dbReference type="AlphaFoldDB" id="A0A0W8I497"/>
<reference evidence="8 9" key="1">
    <citation type="submission" date="2015-12" db="EMBL/GenBank/DDBJ databases">
        <title>Serinicoccus chungangenesis strain CD08_5 genome sequencing and assembly.</title>
        <authorList>
            <person name="Chander A.M."/>
            <person name="Kaur G."/>
            <person name="Nair G.R."/>
            <person name="Dhawan D.K."/>
            <person name="Kochhar R.K."/>
            <person name="Mayilraj S."/>
            <person name="Bhadada S.K."/>
        </authorList>
    </citation>
    <scope>NUCLEOTIDE SEQUENCE [LARGE SCALE GENOMIC DNA]</scope>
    <source>
        <strain evidence="8 9">CD08_5</strain>
    </source>
</reference>
<dbReference type="STRING" id="767452.AVL62_14425"/>
<protein>
    <recommendedName>
        <fullName evidence="7">ABC-2 type transporter transmembrane domain-containing protein</fullName>
    </recommendedName>
</protein>
<gene>
    <name evidence="8" type="ORF">AVL62_14425</name>
</gene>
<feature type="transmembrane region" description="Helical" evidence="6">
    <location>
        <begin position="236"/>
        <end position="256"/>
    </location>
</feature>
<feature type="transmembrane region" description="Helical" evidence="6">
    <location>
        <begin position="186"/>
        <end position="206"/>
    </location>
</feature>
<evidence type="ECO:0000256" key="5">
    <source>
        <dbReference type="ARBA" id="ARBA00023136"/>
    </source>
</evidence>
<evidence type="ECO:0000256" key="1">
    <source>
        <dbReference type="ARBA" id="ARBA00004651"/>
    </source>
</evidence>
<dbReference type="PANTHER" id="PTHR30294:SF38">
    <property type="entry name" value="TRANSPORT PERMEASE PROTEIN"/>
    <property type="match status" value="1"/>
</dbReference>
<name>A0A0W8I497_9MICO</name>
<dbReference type="Proteomes" id="UP000054837">
    <property type="component" value="Unassembled WGS sequence"/>
</dbReference>
<dbReference type="EMBL" id="LQBL01000029">
    <property type="protein sequence ID" value="KUG52863.1"/>
    <property type="molecule type" value="Genomic_DNA"/>
</dbReference>
<evidence type="ECO:0000256" key="3">
    <source>
        <dbReference type="ARBA" id="ARBA00022692"/>
    </source>
</evidence>
<evidence type="ECO:0000256" key="4">
    <source>
        <dbReference type="ARBA" id="ARBA00022989"/>
    </source>
</evidence>
<keyword evidence="2" id="KW-1003">Cell membrane</keyword>
<keyword evidence="4 6" id="KW-1133">Transmembrane helix</keyword>
<evidence type="ECO:0000256" key="6">
    <source>
        <dbReference type="SAM" id="Phobius"/>
    </source>
</evidence>
<keyword evidence="5 6" id="KW-0472">Membrane</keyword>
<accession>A0A0W8I497</accession>
<proteinExistence type="predicted"/>
<keyword evidence="3 6" id="KW-0812">Transmembrane</keyword>
<feature type="transmembrane region" description="Helical" evidence="6">
    <location>
        <begin position="293"/>
        <end position="313"/>
    </location>
</feature>
<dbReference type="GO" id="GO:0140359">
    <property type="term" value="F:ABC-type transporter activity"/>
    <property type="evidence" value="ECO:0007669"/>
    <property type="project" value="InterPro"/>
</dbReference>
<sequence>MELRRFLADRSNLFFVLILPLAMVAVIGWQFGSDRSGAPVAVQGPGGAATQALVAGWEDAELGVTVRDTPELVQEDVSRGSAEVGVLLDAEAEAAWRDGIPMELEIITGSSSEAPAVAQVVRARAEAVATEEGQVRLLETVGDEAEARAALDDASTLVPPAQLLVQQPEDPVAVAFEGVEQFDSGAVAQLLLFVFLSTLNAAPALIKARRDGVVRRTMAAPVTTAQAMAGLTTGRVVIALVQGAYIMLASSLLFGVRWGSLGVAVVVLLVFGLVAAGVAMVIGVLVDSEGAASGLAVGGGLVLGAVGGSMVPLEFYSDTLRQVAQLTPHAWANEAMAQVQRQGAGIVDVLPQLGVLAAMAVGVLVLGSLLLRRSLARAM</sequence>
<evidence type="ECO:0000256" key="2">
    <source>
        <dbReference type="ARBA" id="ARBA00022475"/>
    </source>
</evidence>
<dbReference type="InterPro" id="IPR051449">
    <property type="entry name" value="ABC-2_transporter_component"/>
</dbReference>
<feature type="transmembrane region" description="Helical" evidence="6">
    <location>
        <begin position="349"/>
        <end position="371"/>
    </location>
</feature>
<feature type="transmembrane region" description="Helical" evidence="6">
    <location>
        <begin position="262"/>
        <end position="286"/>
    </location>
</feature>
<organism evidence="8 9">
    <name type="scientific">Serinicoccus chungangensis</name>
    <dbReference type="NCBI Taxonomy" id="767452"/>
    <lineage>
        <taxon>Bacteria</taxon>
        <taxon>Bacillati</taxon>
        <taxon>Actinomycetota</taxon>
        <taxon>Actinomycetes</taxon>
        <taxon>Micrococcales</taxon>
        <taxon>Ornithinimicrobiaceae</taxon>
        <taxon>Serinicoccus</taxon>
    </lineage>
</organism>
<dbReference type="InterPro" id="IPR013525">
    <property type="entry name" value="ABC2_TM"/>
</dbReference>
<evidence type="ECO:0000313" key="9">
    <source>
        <dbReference type="Proteomes" id="UP000054837"/>
    </source>
</evidence>
<evidence type="ECO:0000313" key="8">
    <source>
        <dbReference type="EMBL" id="KUG52863.1"/>
    </source>
</evidence>
<dbReference type="GO" id="GO:0005886">
    <property type="term" value="C:plasma membrane"/>
    <property type="evidence" value="ECO:0007669"/>
    <property type="project" value="UniProtKB-SubCell"/>
</dbReference>
<comment type="caution">
    <text evidence="8">The sequence shown here is derived from an EMBL/GenBank/DDBJ whole genome shotgun (WGS) entry which is preliminary data.</text>
</comment>
<dbReference type="OrthoDB" id="4867262at2"/>
<feature type="transmembrane region" description="Helical" evidence="6">
    <location>
        <begin position="12"/>
        <end position="31"/>
    </location>
</feature>
<dbReference type="PANTHER" id="PTHR30294">
    <property type="entry name" value="MEMBRANE COMPONENT OF ABC TRANSPORTER YHHJ-RELATED"/>
    <property type="match status" value="1"/>
</dbReference>
<dbReference type="Pfam" id="PF12698">
    <property type="entry name" value="ABC2_membrane_3"/>
    <property type="match status" value="1"/>
</dbReference>
<feature type="domain" description="ABC-2 type transporter transmembrane" evidence="7">
    <location>
        <begin position="13"/>
        <end position="368"/>
    </location>
</feature>